<sequence>MTKKQILIFLIGASVASVVLRLLPHPANVTPMAALALFSGVYGTKVSKWVLALPIVLMAGTDLIVGTYHWQVMIAVYASFLAIAGIGLLVQRMKNVGTITLGTLGGTLLFFLATNAAVWAFSGMYQLNLAGLMLSYAMAIPFLKLSLVGDLFYTAVFFGMYEFLKNYGVFRLVQRI</sequence>
<feature type="transmembrane region" description="Helical" evidence="1">
    <location>
        <begin position="6"/>
        <end position="23"/>
    </location>
</feature>
<dbReference type="Pfam" id="PF20221">
    <property type="entry name" value="DUF6580"/>
    <property type="match status" value="1"/>
</dbReference>
<dbReference type="AlphaFoldDB" id="A0A1G2R3I4"/>
<evidence type="ECO:0008006" key="4">
    <source>
        <dbReference type="Google" id="ProtNLM"/>
    </source>
</evidence>
<name>A0A1G2R3I4_9BACT</name>
<organism evidence="2 3">
    <name type="scientific">Candidatus Wildermuthbacteria bacterium RIFCSPHIGHO2_02_FULL_45_25</name>
    <dbReference type="NCBI Taxonomy" id="1802450"/>
    <lineage>
        <taxon>Bacteria</taxon>
        <taxon>Candidatus Wildermuthiibacteriota</taxon>
    </lineage>
</organism>
<comment type="caution">
    <text evidence="2">The sequence shown here is derived from an EMBL/GenBank/DDBJ whole genome shotgun (WGS) entry which is preliminary data.</text>
</comment>
<keyword evidence="1" id="KW-1133">Transmembrane helix</keyword>
<gene>
    <name evidence="2" type="ORF">A3C04_02535</name>
</gene>
<proteinExistence type="predicted"/>
<feature type="transmembrane region" description="Helical" evidence="1">
    <location>
        <begin position="133"/>
        <end position="161"/>
    </location>
</feature>
<evidence type="ECO:0000313" key="3">
    <source>
        <dbReference type="Proteomes" id="UP000178092"/>
    </source>
</evidence>
<reference evidence="2 3" key="1">
    <citation type="journal article" date="2016" name="Nat. Commun.">
        <title>Thousands of microbial genomes shed light on interconnected biogeochemical processes in an aquifer system.</title>
        <authorList>
            <person name="Anantharaman K."/>
            <person name="Brown C.T."/>
            <person name="Hug L.A."/>
            <person name="Sharon I."/>
            <person name="Castelle C.J."/>
            <person name="Probst A.J."/>
            <person name="Thomas B.C."/>
            <person name="Singh A."/>
            <person name="Wilkins M.J."/>
            <person name="Karaoz U."/>
            <person name="Brodie E.L."/>
            <person name="Williams K.H."/>
            <person name="Hubbard S.S."/>
            <person name="Banfield J.F."/>
        </authorList>
    </citation>
    <scope>NUCLEOTIDE SEQUENCE [LARGE SCALE GENOMIC DNA]</scope>
</reference>
<evidence type="ECO:0000256" key="1">
    <source>
        <dbReference type="SAM" id="Phobius"/>
    </source>
</evidence>
<dbReference type="InterPro" id="IPR046487">
    <property type="entry name" value="DUF6580"/>
</dbReference>
<keyword evidence="1" id="KW-0472">Membrane</keyword>
<dbReference type="EMBL" id="MHTV01000016">
    <property type="protein sequence ID" value="OHA67138.1"/>
    <property type="molecule type" value="Genomic_DNA"/>
</dbReference>
<evidence type="ECO:0000313" key="2">
    <source>
        <dbReference type="EMBL" id="OHA67138.1"/>
    </source>
</evidence>
<dbReference type="Proteomes" id="UP000178092">
    <property type="component" value="Unassembled WGS sequence"/>
</dbReference>
<accession>A0A1G2R3I4</accession>
<protein>
    <recommendedName>
        <fullName evidence="4">Biotin transporter</fullName>
    </recommendedName>
</protein>
<keyword evidence="1" id="KW-0812">Transmembrane</keyword>
<feature type="transmembrane region" description="Helical" evidence="1">
    <location>
        <begin position="101"/>
        <end position="121"/>
    </location>
</feature>
<feature type="transmembrane region" description="Helical" evidence="1">
    <location>
        <begin position="68"/>
        <end position="89"/>
    </location>
</feature>